<dbReference type="PATRIC" id="fig|33051.3.peg.1518"/>
<dbReference type="RefSeq" id="WP_058734945.1">
    <property type="nucleotide sequence ID" value="NZ_LDTD01000217.1"/>
</dbReference>
<gene>
    <name evidence="6" type="ORF">NS319_18805</name>
</gene>
<dbReference type="Proteomes" id="UP000072867">
    <property type="component" value="Unassembled WGS sequence"/>
</dbReference>
<dbReference type="GO" id="GO:0006520">
    <property type="term" value="P:amino acid metabolic process"/>
    <property type="evidence" value="ECO:0007669"/>
    <property type="project" value="InterPro"/>
</dbReference>
<organism evidence="6 7">
    <name type="scientific">Sphingomonas sanguinis</name>
    <dbReference type="NCBI Taxonomy" id="33051"/>
    <lineage>
        <taxon>Bacteria</taxon>
        <taxon>Pseudomonadati</taxon>
        <taxon>Pseudomonadota</taxon>
        <taxon>Alphaproteobacteria</taxon>
        <taxon>Sphingomonadales</taxon>
        <taxon>Sphingomonadaceae</taxon>
        <taxon>Sphingomonas</taxon>
    </lineage>
</organism>
<comment type="cofactor">
    <cofactor evidence="1">
        <name>pyridoxal 5'-phosphate</name>
        <dbReference type="ChEBI" id="CHEBI:597326"/>
    </cofactor>
</comment>
<dbReference type="Gene3D" id="3.90.1150.10">
    <property type="entry name" value="Aspartate Aminotransferase, domain 1"/>
    <property type="match status" value="1"/>
</dbReference>
<evidence type="ECO:0000256" key="2">
    <source>
        <dbReference type="ARBA" id="ARBA00006966"/>
    </source>
</evidence>
<dbReference type="InterPro" id="IPR015422">
    <property type="entry name" value="PyrdxlP-dep_Trfase_small"/>
</dbReference>
<dbReference type="SUPFAM" id="SSF53383">
    <property type="entry name" value="PLP-dependent transferases"/>
    <property type="match status" value="1"/>
</dbReference>
<sequence length="338" mass="36275">MRFFSDNAARIHPKVMEAIVGADEMDSPYDGDRWSKALDERLSDLFGADVEVLWVPTGTAANCLALAALCPPYGGVVCHRDSHIQNDEGGAPEFYTHGAKLMLADGEGAKLTPDTIRSVIDAIANDVHRVQPHAISITNATEYGRVYKPDEVAAIGALAKERKLGFHMDGARFANAVARLGCTPAALTWQAGVDALSFGFVKNGAMSAEALVFFKPGLADATRRRRKRAGLLMSKGRYLAAQVLAMVEGDLWIANGALANACAERLAEAAGDRLIHAVEANEVFLRATPEETAKLRAQGFDFYDWAEGEIRLVTAWDTDAGAVGRLADAIAALNKSMT</sequence>
<dbReference type="GO" id="GO:0016829">
    <property type="term" value="F:lyase activity"/>
    <property type="evidence" value="ECO:0007669"/>
    <property type="project" value="InterPro"/>
</dbReference>
<reference evidence="6 7" key="1">
    <citation type="journal article" date="2016" name="Front. Microbiol.">
        <title>Genomic Resource of Rice Seed Associated Bacteria.</title>
        <authorList>
            <person name="Midha S."/>
            <person name="Bansal K."/>
            <person name="Sharma S."/>
            <person name="Kumar N."/>
            <person name="Patil P.P."/>
            <person name="Chaudhry V."/>
            <person name="Patil P.B."/>
        </authorList>
    </citation>
    <scope>NUCLEOTIDE SEQUENCE [LARGE SCALE GENOMIC DNA]</scope>
    <source>
        <strain evidence="6 7">NS319</strain>
    </source>
</reference>
<evidence type="ECO:0000259" key="5">
    <source>
        <dbReference type="Pfam" id="PF01212"/>
    </source>
</evidence>
<comment type="similarity">
    <text evidence="2">Belongs to the threonine aldolase family.</text>
</comment>
<keyword evidence="4" id="KW-0663">Pyridoxal phosphate</keyword>
<dbReference type="InterPro" id="IPR001597">
    <property type="entry name" value="ArAA_b-elim_lyase/Thr_aldolase"/>
</dbReference>
<feature type="domain" description="Aromatic amino acid beta-eliminating lyase/threonine aldolase" evidence="5">
    <location>
        <begin position="3"/>
        <end position="270"/>
    </location>
</feature>
<comment type="caution">
    <text evidence="6">The sequence shown here is derived from an EMBL/GenBank/DDBJ whole genome shotgun (WGS) entry which is preliminary data.</text>
</comment>
<comment type="subunit">
    <text evidence="3">Homotetramer.</text>
</comment>
<evidence type="ECO:0000313" key="7">
    <source>
        <dbReference type="Proteomes" id="UP000072867"/>
    </source>
</evidence>
<name>A0A147HR71_9SPHN</name>
<evidence type="ECO:0000256" key="1">
    <source>
        <dbReference type="ARBA" id="ARBA00001933"/>
    </source>
</evidence>
<proteinExistence type="inferred from homology"/>
<protein>
    <submittedName>
        <fullName evidence="6">Threonine aldolase</fullName>
    </submittedName>
</protein>
<dbReference type="InterPro" id="IPR015424">
    <property type="entry name" value="PyrdxlP-dep_Trfase"/>
</dbReference>
<dbReference type="EMBL" id="LDTD01000217">
    <property type="protein sequence ID" value="KTT63838.1"/>
    <property type="molecule type" value="Genomic_DNA"/>
</dbReference>
<dbReference type="STRING" id="33051.SB4_03795"/>
<dbReference type="PANTHER" id="PTHR48097:SF5">
    <property type="entry name" value="LOW SPECIFICITY L-THREONINE ALDOLASE"/>
    <property type="match status" value="1"/>
</dbReference>
<dbReference type="Pfam" id="PF01212">
    <property type="entry name" value="Beta_elim_lyase"/>
    <property type="match status" value="1"/>
</dbReference>
<accession>A0A147HR71</accession>
<dbReference type="AlphaFoldDB" id="A0A147HR71"/>
<dbReference type="Gene3D" id="3.40.640.10">
    <property type="entry name" value="Type I PLP-dependent aspartate aminotransferase-like (Major domain)"/>
    <property type="match status" value="1"/>
</dbReference>
<dbReference type="PANTHER" id="PTHR48097">
    <property type="entry name" value="L-THREONINE ALDOLASE-RELATED"/>
    <property type="match status" value="1"/>
</dbReference>
<dbReference type="InterPro" id="IPR015421">
    <property type="entry name" value="PyrdxlP-dep_Trfase_major"/>
</dbReference>
<evidence type="ECO:0000313" key="6">
    <source>
        <dbReference type="EMBL" id="KTT63838.1"/>
    </source>
</evidence>
<evidence type="ECO:0000256" key="3">
    <source>
        <dbReference type="ARBA" id="ARBA00011881"/>
    </source>
</evidence>
<evidence type="ECO:0000256" key="4">
    <source>
        <dbReference type="ARBA" id="ARBA00022898"/>
    </source>
</evidence>